<evidence type="ECO:0000313" key="2">
    <source>
        <dbReference type="Proteomes" id="UP001500166"/>
    </source>
</evidence>
<proteinExistence type="predicted"/>
<organism evidence="1 2">
    <name type="scientific">Kocuria atrinae</name>
    <dbReference type="NCBI Taxonomy" id="592377"/>
    <lineage>
        <taxon>Bacteria</taxon>
        <taxon>Bacillati</taxon>
        <taxon>Actinomycetota</taxon>
        <taxon>Actinomycetes</taxon>
        <taxon>Micrococcales</taxon>
        <taxon>Micrococcaceae</taxon>
        <taxon>Kocuria</taxon>
    </lineage>
</organism>
<dbReference type="EMBL" id="BAAAQA010000034">
    <property type="protein sequence ID" value="GAA2123381.1"/>
    <property type="molecule type" value="Genomic_DNA"/>
</dbReference>
<dbReference type="Proteomes" id="UP001500166">
    <property type="component" value="Unassembled WGS sequence"/>
</dbReference>
<accession>A0ABP5JXH6</accession>
<reference evidence="2" key="1">
    <citation type="journal article" date="2019" name="Int. J. Syst. Evol. Microbiol.">
        <title>The Global Catalogue of Microorganisms (GCM) 10K type strain sequencing project: providing services to taxonomists for standard genome sequencing and annotation.</title>
        <authorList>
            <consortium name="The Broad Institute Genomics Platform"/>
            <consortium name="The Broad Institute Genome Sequencing Center for Infectious Disease"/>
            <person name="Wu L."/>
            <person name="Ma J."/>
        </authorList>
    </citation>
    <scope>NUCLEOTIDE SEQUENCE [LARGE SCALE GENOMIC DNA]</scope>
    <source>
        <strain evidence="2">JCM 15914</strain>
    </source>
</reference>
<evidence type="ECO:0000313" key="1">
    <source>
        <dbReference type="EMBL" id="GAA2123381.1"/>
    </source>
</evidence>
<gene>
    <name evidence="1" type="ORF">GCM10009824_27220</name>
</gene>
<keyword evidence="2" id="KW-1185">Reference proteome</keyword>
<name>A0ABP5JXH6_9MICC</name>
<protein>
    <submittedName>
        <fullName evidence="1">Uncharacterized protein</fullName>
    </submittedName>
</protein>
<comment type="caution">
    <text evidence="1">The sequence shown here is derived from an EMBL/GenBank/DDBJ whole genome shotgun (WGS) entry which is preliminary data.</text>
</comment>
<sequence length="45" mass="4908">MKETIPAVSAKGIATSNAPDWTFWAKNSPTFSRITGRAPHGRHGR</sequence>